<feature type="domain" description="Schwannomin interacting protein 1 C-terminal" evidence="3">
    <location>
        <begin position="464"/>
        <end position="537"/>
    </location>
</feature>
<dbReference type="InterPro" id="IPR015649">
    <property type="entry name" value="SCHIP_1_C"/>
</dbReference>
<dbReference type="OrthoDB" id="6260144at2759"/>
<dbReference type="RefSeq" id="XP_047736609.1">
    <property type="nucleotide sequence ID" value="XM_047880653.1"/>
</dbReference>
<keyword evidence="4" id="KW-1185">Reference proteome</keyword>
<evidence type="ECO:0000256" key="1">
    <source>
        <dbReference type="ARBA" id="ARBA00023054"/>
    </source>
</evidence>
<dbReference type="Pfam" id="PF10148">
    <property type="entry name" value="SCHIP-1_C"/>
    <property type="match status" value="2"/>
</dbReference>
<organism evidence="4 5">
    <name type="scientific">Hyalella azteca</name>
    <name type="common">Amphipod</name>
    <dbReference type="NCBI Taxonomy" id="294128"/>
    <lineage>
        <taxon>Eukaryota</taxon>
        <taxon>Metazoa</taxon>
        <taxon>Ecdysozoa</taxon>
        <taxon>Arthropoda</taxon>
        <taxon>Crustacea</taxon>
        <taxon>Multicrustacea</taxon>
        <taxon>Malacostraca</taxon>
        <taxon>Eumalacostraca</taxon>
        <taxon>Peracarida</taxon>
        <taxon>Amphipoda</taxon>
        <taxon>Senticaudata</taxon>
        <taxon>Talitrida</taxon>
        <taxon>Talitroidea</taxon>
        <taxon>Hyalellidae</taxon>
        <taxon>Hyalella</taxon>
    </lineage>
</organism>
<dbReference type="AlphaFoldDB" id="A0A8B7P485"/>
<sequence>MLASPAVHLACQPPDNCLGLSKLTSCNLYKAPNPTRPDSALALCDNDWNDQNDNLDDLENLSLLALSESGSNQSSYFQQGKHFSFENNSNEDSEASSIGYYSRPDSRLSPLSERKLIRSPTEDIIIDEHQPDITHFTIASTIAASKQANAANVDEINANNDPLMTSKEINSSHWHNLNVDIDVKITETETKMEDAVLSNGRDEISSQSRKLKHFRKQREHLKEGVNVAVTMKQSSSLDEQICNNNTNFNNNITSMCPQSLSSDSLKKFSRDAKFLTTQSFDRCLSGGCELTNKDSQHGSVPSEPDENECPVMPEKLVMELEKSLSAGLFDSKAVAMEQEDVADEDSFKKEGFVLSASNNRSANKENAEPNAIKFMGSRLADRSSVGRIQDEIKRRQSPHRHHRAAYRRSMPLPSSNLYRDRYRRIVSSDLCEFDVYTMESAMPTIDWESIEAHLEATKEEERRRRNDREEIRRRLAMGAEEEMEEQADHRKLSLQTRLQTGMNLQICFMNETASDCESQCSDTESAQDHHIDYPKSHKAGKGSLCMDFATRQIQLQAEARLALGQAKDMARMQMEVDRQKKRYSPVTSIIRQSFAKIGMNFPDNKRRLSRQLLTDMNVAQLQVIVNHLHTQIEGLNEELVQHLLSRDDLHMEQDSRLVDIEDLSNHLAAKARSNSTTSKSSPSSSSCLSTPSSSSRSPPSTSTSAHSPLPSASHKTGSLSSPLSGGDAERLCTAFAGRHTVAK</sequence>
<gene>
    <name evidence="5 6" type="primary">LOC108676316</name>
</gene>
<feature type="compositionally biased region" description="Low complexity" evidence="2">
    <location>
        <begin position="671"/>
        <end position="714"/>
    </location>
</feature>
<dbReference type="GO" id="GO:0005886">
    <property type="term" value="C:plasma membrane"/>
    <property type="evidence" value="ECO:0007669"/>
    <property type="project" value="TreeGrafter"/>
</dbReference>
<dbReference type="GeneID" id="108676316"/>
<accession>A0A8B7P485</accession>
<dbReference type="Proteomes" id="UP000694843">
    <property type="component" value="Unplaced"/>
</dbReference>
<evidence type="ECO:0000256" key="2">
    <source>
        <dbReference type="SAM" id="MobiDB-lite"/>
    </source>
</evidence>
<dbReference type="PANTHER" id="PTHR13103:SF2">
    <property type="entry name" value="IQCJ-SCHIP1 READTHROUGH TRANSCRIPT PROTEIN-RELATED"/>
    <property type="match status" value="1"/>
</dbReference>
<dbReference type="GO" id="GO:0035332">
    <property type="term" value="P:positive regulation of hippo signaling"/>
    <property type="evidence" value="ECO:0007669"/>
    <property type="project" value="TreeGrafter"/>
</dbReference>
<name>A0A8B7P485_HYAAZ</name>
<dbReference type="KEGG" id="hazt:108676316"/>
<dbReference type="RefSeq" id="XP_018019866.1">
    <property type="nucleotide sequence ID" value="XM_018164377.2"/>
</dbReference>
<feature type="region of interest" description="Disordered" evidence="2">
    <location>
        <begin position="671"/>
        <end position="727"/>
    </location>
</feature>
<dbReference type="PANTHER" id="PTHR13103">
    <property type="entry name" value="SCHWANNOMIN INTERACTING PROTEIN 1"/>
    <property type="match status" value="1"/>
</dbReference>
<evidence type="ECO:0000259" key="3">
    <source>
        <dbReference type="Pfam" id="PF10148"/>
    </source>
</evidence>
<dbReference type="GO" id="GO:0030054">
    <property type="term" value="C:cell junction"/>
    <property type="evidence" value="ECO:0007669"/>
    <property type="project" value="TreeGrafter"/>
</dbReference>
<protein>
    <submittedName>
        <fullName evidence="5 6">Uncharacterized protein LOC108676316</fullName>
    </submittedName>
</protein>
<feature type="domain" description="Schwannomin interacting protein 1 C-terminal" evidence="3">
    <location>
        <begin position="546"/>
        <end position="672"/>
    </location>
</feature>
<keyword evidence="1" id="KW-0175">Coiled coil</keyword>
<evidence type="ECO:0000313" key="4">
    <source>
        <dbReference type="Proteomes" id="UP000694843"/>
    </source>
</evidence>
<evidence type="ECO:0000313" key="5">
    <source>
        <dbReference type="RefSeq" id="XP_018019866.1"/>
    </source>
</evidence>
<evidence type="ECO:0000313" key="6">
    <source>
        <dbReference type="RefSeq" id="XP_047736609.1"/>
    </source>
</evidence>
<feature type="region of interest" description="Disordered" evidence="2">
    <location>
        <begin position="86"/>
        <end position="107"/>
    </location>
</feature>
<dbReference type="InterPro" id="IPR039045">
    <property type="entry name" value="SCHIP_1"/>
</dbReference>
<reference evidence="5 6" key="1">
    <citation type="submission" date="2025-04" db="UniProtKB">
        <authorList>
            <consortium name="RefSeq"/>
        </authorList>
    </citation>
    <scope>IDENTIFICATION</scope>
    <source>
        <tissue evidence="5 6">Whole organism</tissue>
    </source>
</reference>
<dbReference type="CTD" id="29970"/>
<proteinExistence type="predicted"/>